<comment type="similarity">
    <text evidence="1">Belongs to the short-chain dehydrogenases/reductases (SDR) family.</text>
</comment>
<keyword evidence="3" id="KW-1185">Reference proteome</keyword>
<evidence type="ECO:0000313" key="3">
    <source>
        <dbReference type="Proteomes" id="UP001143362"/>
    </source>
</evidence>
<organism evidence="2 3">
    <name type="scientific">Candidatus Litorirhabdus singularis</name>
    <dbReference type="NCBI Taxonomy" id="2518993"/>
    <lineage>
        <taxon>Bacteria</taxon>
        <taxon>Pseudomonadati</taxon>
        <taxon>Pseudomonadota</taxon>
        <taxon>Gammaproteobacteria</taxon>
        <taxon>Cellvibrionales</taxon>
        <taxon>Halieaceae</taxon>
        <taxon>Candidatus Litorirhabdus</taxon>
    </lineage>
</organism>
<dbReference type="Gene3D" id="3.40.50.720">
    <property type="entry name" value="NAD(P)-binding Rossmann-like Domain"/>
    <property type="match status" value="1"/>
</dbReference>
<proteinExistence type="inferred from homology"/>
<evidence type="ECO:0000256" key="1">
    <source>
        <dbReference type="ARBA" id="ARBA00006484"/>
    </source>
</evidence>
<dbReference type="PANTHER" id="PTHR42879:SF6">
    <property type="entry name" value="NADPH-DEPENDENT REDUCTASE BACG"/>
    <property type="match status" value="1"/>
</dbReference>
<dbReference type="EMBL" id="SHNN01000001">
    <property type="protein sequence ID" value="MCX2980758.1"/>
    <property type="molecule type" value="Genomic_DNA"/>
</dbReference>
<dbReference type="PANTHER" id="PTHR42879">
    <property type="entry name" value="3-OXOACYL-(ACYL-CARRIER-PROTEIN) REDUCTASE"/>
    <property type="match status" value="1"/>
</dbReference>
<protein>
    <submittedName>
        <fullName evidence="2">SDR family oxidoreductase</fullName>
    </submittedName>
</protein>
<dbReference type="PRINTS" id="PR00081">
    <property type="entry name" value="GDHRDH"/>
</dbReference>
<dbReference type="SUPFAM" id="SSF51735">
    <property type="entry name" value="NAD(P)-binding Rossmann-fold domains"/>
    <property type="match status" value="1"/>
</dbReference>
<dbReference type="Pfam" id="PF13561">
    <property type="entry name" value="adh_short_C2"/>
    <property type="match status" value="1"/>
</dbReference>
<dbReference type="InterPro" id="IPR036291">
    <property type="entry name" value="NAD(P)-bd_dom_sf"/>
</dbReference>
<accession>A0ABT3TEM1</accession>
<name>A0ABT3TEM1_9GAMM</name>
<comment type="caution">
    <text evidence="2">The sequence shown here is derived from an EMBL/GenBank/DDBJ whole genome shotgun (WGS) entry which is preliminary data.</text>
</comment>
<reference evidence="2" key="1">
    <citation type="submission" date="2019-02" db="EMBL/GenBank/DDBJ databases">
        <authorList>
            <person name="Li S.-H."/>
        </authorList>
    </citation>
    <scope>NUCLEOTIDE SEQUENCE</scope>
    <source>
        <strain evidence="2">IMCC14734</strain>
    </source>
</reference>
<dbReference type="InterPro" id="IPR002347">
    <property type="entry name" value="SDR_fam"/>
</dbReference>
<dbReference type="CDD" id="cd05344">
    <property type="entry name" value="BKR_like_SDR_like"/>
    <property type="match status" value="1"/>
</dbReference>
<dbReference type="InterPro" id="IPR050259">
    <property type="entry name" value="SDR"/>
</dbReference>
<gene>
    <name evidence="2" type="ORF">EYC98_07680</name>
</gene>
<evidence type="ECO:0000313" key="2">
    <source>
        <dbReference type="EMBL" id="MCX2980758.1"/>
    </source>
</evidence>
<dbReference type="PRINTS" id="PR00080">
    <property type="entry name" value="SDRFAMILY"/>
</dbReference>
<dbReference type="Proteomes" id="UP001143362">
    <property type="component" value="Unassembled WGS sequence"/>
</dbReference>
<sequence length="262" mass="27381">MDFGLQGKSVLVTAASKGIGKATALGFLREGAKVTICARDADGLKLAHEELVAATGGQLLAIQADVTDAKQVAELVEAAESAHGPIQVLVNNAGGPPPGDHKAITESQWTNSFELTVQSAVRLTNLVLPEMEKAGWGRVINISSYSVKQPMDNMMLSNSLRLAVLGWAKTLSSEVAESGVLVNTVCPGWTDTDRVNGLLQHQSLEHGVSEAEVLATITDKVPLNRLAHAEEIANVIIFLASEAASYVTGAAIPVDGGAARVV</sequence>
<dbReference type="RefSeq" id="WP_279244731.1">
    <property type="nucleotide sequence ID" value="NZ_SHNN01000001.1"/>
</dbReference>